<name>A0A816QDL5_BRANA</name>
<dbReference type="AlphaFoldDB" id="A0A816QDL5"/>
<dbReference type="Proteomes" id="UP001295469">
    <property type="component" value="Chromosome C06"/>
</dbReference>
<evidence type="ECO:0000313" key="1">
    <source>
        <dbReference type="EMBL" id="CAF2060582.1"/>
    </source>
</evidence>
<gene>
    <name evidence="1" type="ORF">DARMORV10_C06P30650.1</name>
</gene>
<protein>
    <submittedName>
        <fullName evidence="1">(rape) hypothetical protein</fullName>
    </submittedName>
</protein>
<reference evidence="1" key="1">
    <citation type="submission" date="2021-01" db="EMBL/GenBank/DDBJ databases">
        <authorList>
            <consortium name="Genoscope - CEA"/>
            <person name="William W."/>
        </authorList>
    </citation>
    <scope>NUCLEOTIDE SEQUENCE</scope>
</reference>
<proteinExistence type="predicted"/>
<organism evidence="1">
    <name type="scientific">Brassica napus</name>
    <name type="common">Rape</name>
    <dbReference type="NCBI Taxonomy" id="3708"/>
    <lineage>
        <taxon>Eukaryota</taxon>
        <taxon>Viridiplantae</taxon>
        <taxon>Streptophyta</taxon>
        <taxon>Embryophyta</taxon>
        <taxon>Tracheophyta</taxon>
        <taxon>Spermatophyta</taxon>
        <taxon>Magnoliopsida</taxon>
        <taxon>eudicotyledons</taxon>
        <taxon>Gunneridae</taxon>
        <taxon>Pentapetalae</taxon>
        <taxon>rosids</taxon>
        <taxon>malvids</taxon>
        <taxon>Brassicales</taxon>
        <taxon>Brassicaceae</taxon>
        <taxon>Brassiceae</taxon>
        <taxon>Brassica</taxon>
    </lineage>
</organism>
<dbReference type="EMBL" id="HG994370">
    <property type="protein sequence ID" value="CAF2060582.1"/>
    <property type="molecule type" value="Genomic_DNA"/>
</dbReference>
<accession>A0A816QDL5</accession>
<sequence>MSKYLKELATKAVYYIVDTTHSHVARIPLEEAKVFELSKFWKVMGYDTAIKLAPLVLTNFDPPRLLEDGSIEVEGYEKVFNVFCNKKILKVEVREGEMTGEHSVKPNMVDTYLHEMYVIKPPTRFEMIVKFIVQLKNKEKRTCKEETKLQEVKRILRELEGGKKKEIGATQAREYLCSRFKHLKEVENQPLCEMYKLALEKHDNEVNAKDDGARPSSSK</sequence>